<dbReference type="PANTHER" id="PTHR42941">
    <property type="entry name" value="SLL1037 PROTEIN"/>
    <property type="match status" value="1"/>
</dbReference>
<evidence type="ECO:0000313" key="2">
    <source>
        <dbReference type="Proteomes" id="UP000199112"/>
    </source>
</evidence>
<accession>A0A1H6G2V7</accession>
<sequence length="347" mass="37653">MPRDDNVSRRTVLKATAATGAVGLAGCLGGGADHSVAIAGTSSGSATQAAGQALSLVANDSDVVDVDVQVTSGWTANLTEFDDGEFSTIGVDNNSLAAALNDEDPFDEDPVDDMPMQGFLFDSLEMHWVAMDGSGIESTADLRDGGYTIYPIEPGFGTRLITEELLRDDGIWDANDINNEDTDDIPGVVEEGTVDALVLYGSNRVELAGWSAEVDVRSDGQLYGVDVDDEFQETLEANDGVRVETHEPYGYEQDLETDEVTSWVLDGQWAFGPDVHPDAVYELCRLAHEEHDEMRDSDPTTLDYDDVEVMTEAVLPEIDIHPGAAEFFQEHDVWDDEWSEGEADTDD</sequence>
<reference evidence="2" key="1">
    <citation type="submission" date="2016-10" db="EMBL/GenBank/DDBJ databases">
        <authorList>
            <person name="Varghese N."/>
            <person name="Submissions S."/>
        </authorList>
    </citation>
    <scope>NUCLEOTIDE SEQUENCE [LARGE SCALE GENOMIC DNA]</scope>
    <source>
        <strain evidence="2">CGMCC 1.8981</strain>
    </source>
</reference>
<dbReference type="RefSeq" id="WP_139305422.1">
    <property type="nucleotide sequence ID" value="NZ_FNWL01000004.1"/>
</dbReference>
<dbReference type="Proteomes" id="UP000199112">
    <property type="component" value="Unassembled WGS sequence"/>
</dbReference>
<dbReference type="InterPro" id="IPR006311">
    <property type="entry name" value="TAT_signal"/>
</dbReference>
<dbReference type="Gene3D" id="3.40.190.10">
    <property type="entry name" value="Periplasmic binding protein-like II"/>
    <property type="match status" value="2"/>
</dbReference>
<dbReference type="PROSITE" id="PS51257">
    <property type="entry name" value="PROKAR_LIPOPROTEIN"/>
    <property type="match status" value="1"/>
</dbReference>
<name>A0A1H6G2V7_9EURY</name>
<dbReference type="InterPro" id="IPR011852">
    <property type="entry name" value="TRAP_TAXI"/>
</dbReference>
<gene>
    <name evidence="1" type="ORF">SAMN04487967_3169</name>
</gene>
<dbReference type="PROSITE" id="PS51318">
    <property type="entry name" value="TAT"/>
    <property type="match status" value="1"/>
</dbReference>
<dbReference type="OrthoDB" id="27995at2157"/>
<evidence type="ECO:0000313" key="1">
    <source>
        <dbReference type="EMBL" id="SEH17431.1"/>
    </source>
</evidence>
<organism evidence="1 2">
    <name type="scientific">Natronorubrum sediminis</name>
    <dbReference type="NCBI Taxonomy" id="640943"/>
    <lineage>
        <taxon>Archaea</taxon>
        <taxon>Methanobacteriati</taxon>
        <taxon>Methanobacteriota</taxon>
        <taxon>Stenosarchaea group</taxon>
        <taxon>Halobacteria</taxon>
        <taxon>Halobacteriales</taxon>
        <taxon>Natrialbaceae</taxon>
        <taxon>Natronorubrum</taxon>
    </lineage>
</organism>
<evidence type="ECO:0008006" key="3">
    <source>
        <dbReference type="Google" id="ProtNLM"/>
    </source>
</evidence>
<protein>
    <recommendedName>
        <fullName evidence="3">TRAP transporter solute receptor, TAXI family</fullName>
    </recommendedName>
</protein>
<keyword evidence="2" id="KW-1185">Reference proteome</keyword>
<proteinExistence type="predicted"/>
<dbReference type="Pfam" id="PF16868">
    <property type="entry name" value="NMT1_3"/>
    <property type="match status" value="1"/>
</dbReference>
<dbReference type="EMBL" id="FNWL01000004">
    <property type="protein sequence ID" value="SEH17431.1"/>
    <property type="molecule type" value="Genomic_DNA"/>
</dbReference>
<dbReference type="PANTHER" id="PTHR42941:SF1">
    <property type="entry name" value="SLL1037 PROTEIN"/>
    <property type="match status" value="1"/>
</dbReference>
<dbReference type="AlphaFoldDB" id="A0A1H6G2V7"/>
<dbReference type="SUPFAM" id="SSF53850">
    <property type="entry name" value="Periplasmic binding protein-like II"/>
    <property type="match status" value="1"/>
</dbReference>